<dbReference type="Proteomes" id="UP000704176">
    <property type="component" value="Unassembled WGS sequence"/>
</dbReference>
<reference evidence="2 3" key="1">
    <citation type="submission" date="2021-09" db="EMBL/GenBank/DDBJ databases">
        <title>The complete genome sequence of a new microorganism.</title>
        <authorList>
            <person name="Zi Z."/>
        </authorList>
    </citation>
    <scope>NUCLEOTIDE SEQUENCE [LARGE SCALE GENOMIC DNA]</scope>
    <source>
        <strain evidence="2 3">WGZ8</strain>
    </source>
</reference>
<dbReference type="EMBL" id="JAIRBM010000006">
    <property type="protein sequence ID" value="MBZ6076749.1"/>
    <property type="molecule type" value="Genomic_DNA"/>
</dbReference>
<sequence>MALGMRLAGWRLGLTCALVFLAASATASRASLRPAVDSPAIILRFDPVADETRIANRVGDGLCVALVLPQKWAVEAGDDLRTVLRDSDGAELEAVLRPAREVRDLPQSDLASQDAAFLQRDHEGLFGRPAQAATLASLSAGIKRWTATWIDASFPAASREVTLDTVIIPLTNDWLLELSLSDVESPSTYEAMIAKILSGVRLEAASACRPQTR</sequence>
<feature type="signal peptide" evidence="1">
    <location>
        <begin position="1"/>
        <end position="27"/>
    </location>
</feature>
<evidence type="ECO:0000313" key="3">
    <source>
        <dbReference type="Proteomes" id="UP000704176"/>
    </source>
</evidence>
<dbReference type="RefSeq" id="WP_224313056.1">
    <property type="nucleotide sequence ID" value="NZ_JAIRBM010000006.1"/>
</dbReference>
<evidence type="ECO:0000313" key="2">
    <source>
        <dbReference type="EMBL" id="MBZ6076749.1"/>
    </source>
</evidence>
<proteinExistence type="predicted"/>
<accession>A0ABS7VNE1</accession>
<keyword evidence="3" id="KW-1185">Reference proteome</keyword>
<feature type="chain" id="PRO_5046465842" evidence="1">
    <location>
        <begin position="28"/>
        <end position="213"/>
    </location>
</feature>
<evidence type="ECO:0000256" key="1">
    <source>
        <dbReference type="SAM" id="SignalP"/>
    </source>
</evidence>
<name>A0ABS7VNE1_9HYPH</name>
<gene>
    <name evidence="2" type="ORF">K9B37_10725</name>
</gene>
<keyword evidence="1" id="KW-0732">Signal</keyword>
<comment type="caution">
    <text evidence="2">The sequence shown here is derived from an EMBL/GenBank/DDBJ whole genome shotgun (WGS) entry which is preliminary data.</text>
</comment>
<protein>
    <submittedName>
        <fullName evidence="2">Uncharacterized protein</fullName>
    </submittedName>
</protein>
<organism evidence="2 3">
    <name type="scientific">Microvirga puerhi</name>
    <dbReference type="NCBI Taxonomy" id="2876078"/>
    <lineage>
        <taxon>Bacteria</taxon>
        <taxon>Pseudomonadati</taxon>
        <taxon>Pseudomonadota</taxon>
        <taxon>Alphaproteobacteria</taxon>
        <taxon>Hyphomicrobiales</taxon>
        <taxon>Methylobacteriaceae</taxon>
        <taxon>Microvirga</taxon>
    </lineage>
</organism>